<dbReference type="PANTHER" id="PTHR45463">
    <property type="entry name" value="OS09G0392200 PROTEIN"/>
    <property type="match status" value="1"/>
</dbReference>
<dbReference type="SUPFAM" id="SSF81383">
    <property type="entry name" value="F-box domain"/>
    <property type="match status" value="1"/>
</dbReference>
<sequence>MLRMKKTRVRPWADLPTDILSSIADRLGIIELLGFRGTCKDFRRASYNASARLQSYAQPWLFIHRHHRSSSCRIYNHKRSKAYIVDFPELEDSIFLASYQGWLLVLKRRGSIFFFSPFSRAKIVLPHLPCKQFTRHPAAFSSLPTSPHCIVSVMTPNEVIVISKGESAWTRHKVPKSIRLCTDKCSIVTFAAFDHNSRTFYYVDDYWPKVLTFSVKDNKVNPYPREDAHKLPFCYVKDPFSETIKYNKIKYKSDPLNLHKYAQVEVCGCTLGKVLGNSRQQLIYPNEVDICYSGDVFNQMGVWIQPRFFTVHPDHHW</sequence>
<proteinExistence type="predicted"/>
<keyword evidence="4" id="KW-1185">Reference proteome</keyword>
<evidence type="ECO:0000259" key="1">
    <source>
        <dbReference type="Pfam" id="PF00646"/>
    </source>
</evidence>
<dbReference type="STRING" id="35608.A0A2U1L6Q4"/>
<evidence type="ECO:0000313" key="3">
    <source>
        <dbReference type="EMBL" id="PWA44686.1"/>
    </source>
</evidence>
<dbReference type="PANTHER" id="PTHR45463:SF8">
    <property type="entry name" value="OS09G0392200 PROTEIN"/>
    <property type="match status" value="1"/>
</dbReference>
<comment type="caution">
    <text evidence="3">The sequence shown here is derived from an EMBL/GenBank/DDBJ whole genome shotgun (WGS) entry which is preliminary data.</text>
</comment>
<dbReference type="EMBL" id="PKPP01011147">
    <property type="protein sequence ID" value="PWA44686.1"/>
    <property type="molecule type" value="Genomic_DNA"/>
</dbReference>
<feature type="domain" description="KIB1-4 beta-propeller" evidence="2">
    <location>
        <begin position="75"/>
        <end position="229"/>
    </location>
</feature>
<name>A0A2U1L6Q4_ARTAN</name>
<evidence type="ECO:0000313" key="4">
    <source>
        <dbReference type="Proteomes" id="UP000245207"/>
    </source>
</evidence>
<dbReference type="AlphaFoldDB" id="A0A2U1L6Q4"/>
<gene>
    <name evidence="3" type="ORF">CTI12_AA497340</name>
</gene>
<dbReference type="InterPro" id="IPR036047">
    <property type="entry name" value="F-box-like_dom_sf"/>
</dbReference>
<organism evidence="3 4">
    <name type="scientific">Artemisia annua</name>
    <name type="common">Sweet wormwood</name>
    <dbReference type="NCBI Taxonomy" id="35608"/>
    <lineage>
        <taxon>Eukaryota</taxon>
        <taxon>Viridiplantae</taxon>
        <taxon>Streptophyta</taxon>
        <taxon>Embryophyta</taxon>
        <taxon>Tracheophyta</taxon>
        <taxon>Spermatophyta</taxon>
        <taxon>Magnoliopsida</taxon>
        <taxon>eudicotyledons</taxon>
        <taxon>Gunneridae</taxon>
        <taxon>Pentapetalae</taxon>
        <taxon>asterids</taxon>
        <taxon>campanulids</taxon>
        <taxon>Asterales</taxon>
        <taxon>Asteraceae</taxon>
        <taxon>Asteroideae</taxon>
        <taxon>Anthemideae</taxon>
        <taxon>Artemisiinae</taxon>
        <taxon>Artemisia</taxon>
    </lineage>
</organism>
<evidence type="ECO:0000259" key="2">
    <source>
        <dbReference type="Pfam" id="PF03478"/>
    </source>
</evidence>
<dbReference type="InterPro" id="IPR005174">
    <property type="entry name" value="KIB1-4_b-propeller"/>
</dbReference>
<dbReference type="OrthoDB" id="784120at2759"/>
<feature type="domain" description="F-box" evidence="1">
    <location>
        <begin position="12"/>
        <end position="45"/>
    </location>
</feature>
<dbReference type="InterPro" id="IPR001810">
    <property type="entry name" value="F-box_dom"/>
</dbReference>
<dbReference type="Proteomes" id="UP000245207">
    <property type="component" value="Unassembled WGS sequence"/>
</dbReference>
<dbReference type="Gene3D" id="1.20.1280.50">
    <property type="match status" value="1"/>
</dbReference>
<reference evidence="3 4" key="1">
    <citation type="journal article" date="2018" name="Mol. Plant">
        <title>The genome of Artemisia annua provides insight into the evolution of Asteraceae family and artemisinin biosynthesis.</title>
        <authorList>
            <person name="Shen Q."/>
            <person name="Zhang L."/>
            <person name="Liao Z."/>
            <person name="Wang S."/>
            <person name="Yan T."/>
            <person name="Shi P."/>
            <person name="Liu M."/>
            <person name="Fu X."/>
            <person name="Pan Q."/>
            <person name="Wang Y."/>
            <person name="Lv Z."/>
            <person name="Lu X."/>
            <person name="Zhang F."/>
            <person name="Jiang W."/>
            <person name="Ma Y."/>
            <person name="Chen M."/>
            <person name="Hao X."/>
            <person name="Li L."/>
            <person name="Tang Y."/>
            <person name="Lv G."/>
            <person name="Zhou Y."/>
            <person name="Sun X."/>
            <person name="Brodelius P.E."/>
            <person name="Rose J.K.C."/>
            <person name="Tang K."/>
        </authorList>
    </citation>
    <scope>NUCLEOTIDE SEQUENCE [LARGE SCALE GENOMIC DNA]</scope>
    <source>
        <strain evidence="4">cv. Huhao1</strain>
        <tissue evidence="3">Leaf</tissue>
    </source>
</reference>
<accession>A0A2U1L6Q4</accession>
<dbReference type="Pfam" id="PF00646">
    <property type="entry name" value="F-box"/>
    <property type="match status" value="1"/>
</dbReference>
<dbReference type="Pfam" id="PF03478">
    <property type="entry name" value="Beta-prop_KIB1-4"/>
    <property type="match status" value="1"/>
</dbReference>
<protein>
    <submittedName>
        <fullName evidence="3">F-box domain-containing protein</fullName>
    </submittedName>
</protein>